<reference evidence="1 2" key="1">
    <citation type="journal article" date="2012" name="Genome Biol.">
        <title>Genome and low-iron response of an oceanic diatom adapted to chronic iron limitation.</title>
        <authorList>
            <person name="Lommer M."/>
            <person name="Specht M."/>
            <person name="Roy A.S."/>
            <person name="Kraemer L."/>
            <person name="Andreson R."/>
            <person name="Gutowska M.A."/>
            <person name="Wolf J."/>
            <person name="Bergner S.V."/>
            <person name="Schilhabel M.B."/>
            <person name="Klostermeier U.C."/>
            <person name="Beiko R.G."/>
            <person name="Rosenstiel P."/>
            <person name="Hippler M."/>
            <person name="Laroche J."/>
        </authorList>
    </citation>
    <scope>NUCLEOTIDE SEQUENCE [LARGE SCALE GENOMIC DNA]</scope>
    <source>
        <strain evidence="1 2">CCMP1005</strain>
    </source>
</reference>
<evidence type="ECO:0000313" key="1">
    <source>
        <dbReference type="EMBL" id="EJK44955.1"/>
    </source>
</evidence>
<keyword evidence="2" id="KW-1185">Reference proteome</keyword>
<comment type="caution">
    <text evidence="1">The sequence shown here is derived from an EMBL/GenBank/DDBJ whole genome shotgun (WGS) entry which is preliminary data.</text>
</comment>
<proteinExistence type="predicted"/>
<gene>
    <name evidence="1" type="ORF">THAOC_36463</name>
</gene>
<dbReference type="Proteomes" id="UP000266841">
    <property type="component" value="Unassembled WGS sequence"/>
</dbReference>
<dbReference type="AlphaFoldDB" id="K0R052"/>
<organism evidence="1 2">
    <name type="scientific">Thalassiosira oceanica</name>
    <name type="common">Marine diatom</name>
    <dbReference type="NCBI Taxonomy" id="159749"/>
    <lineage>
        <taxon>Eukaryota</taxon>
        <taxon>Sar</taxon>
        <taxon>Stramenopiles</taxon>
        <taxon>Ochrophyta</taxon>
        <taxon>Bacillariophyta</taxon>
        <taxon>Coscinodiscophyceae</taxon>
        <taxon>Thalassiosirophycidae</taxon>
        <taxon>Thalassiosirales</taxon>
        <taxon>Thalassiosiraceae</taxon>
        <taxon>Thalassiosira</taxon>
    </lineage>
</organism>
<accession>K0R052</accession>
<name>K0R052_THAOC</name>
<dbReference type="EMBL" id="AGNL01049006">
    <property type="protein sequence ID" value="EJK44955.1"/>
    <property type="molecule type" value="Genomic_DNA"/>
</dbReference>
<evidence type="ECO:0000313" key="2">
    <source>
        <dbReference type="Proteomes" id="UP000266841"/>
    </source>
</evidence>
<protein>
    <submittedName>
        <fullName evidence="1">Uncharacterized protein</fullName>
    </submittedName>
</protein>
<sequence>MPGPGEKLELPQLSLLKMAAGNSHPPLAPRSLRRVLHVFDYACVSAEDLETRIIEETYLHGVRWTRVQLQTVCSFWDQFVAPQMLEVLVGSRDAARKSCERGNIRGEE</sequence>